<dbReference type="PROSITE" id="PS51257">
    <property type="entry name" value="PROKAR_LIPOPROTEIN"/>
    <property type="match status" value="1"/>
</dbReference>
<dbReference type="AlphaFoldDB" id="D5BJL9"/>
<evidence type="ECO:0000313" key="2">
    <source>
        <dbReference type="Proteomes" id="UP000001654"/>
    </source>
</evidence>
<dbReference type="eggNOG" id="ENOG5032QZU">
    <property type="taxonomic scope" value="Bacteria"/>
</dbReference>
<sequence length="132" mass="14836">MIMNKKFLFFIASIIIGLSGCSPKISSNFTNPQSTLSSNEKVAFLDVEDPLPENLIKIGVLKFQDSGFSTDCSFNSLLNKARIEARKNGANIVKVTNKKKPDLWSSCYRLKIDLYSYNGDVSNLEQYELKLD</sequence>
<organism evidence="1 2">
    <name type="scientific">Zunongwangia profunda (strain DSM 18752 / CCTCC AB 206139 / SM-A87)</name>
    <name type="common">Wangia profunda</name>
    <dbReference type="NCBI Taxonomy" id="655815"/>
    <lineage>
        <taxon>Bacteria</taxon>
        <taxon>Pseudomonadati</taxon>
        <taxon>Bacteroidota</taxon>
        <taxon>Flavobacteriia</taxon>
        <taxon>Flavobacteriales</taxon>
        <taxon>Flavobacteriaceae</taxon>
        <taxon>Zunongwangia</taxon>
    </lineage>
</organism>
<dbReference type="HOGENOM" id="CLU_1916308_0_0_10"/>
<dbReference type="EMBL" id="CP001650">
    <property type="protein sequence ID" value="ADF51685.1"/>
    <property type="molecule type" value="Genomic_DNA"/>
</dbReference>
<dbReference type="Proteomes" id="UP000001654">
    <property type="component" value="Chromosome"/>
</dbReference>
<dbReference type="OrthoDB" id="1319634at2"/>
<dbReference type="KEGG" id="zpr:ZPR_1349"/>
<name>D5BJL9_ZUNPS</name>
<protein>
    <recommendedName>
        <fullName evidence="3">Lipoprotein</fullName>
    </recommendedName>
</protein>
<reference evidence="1 2" key="1">
    <citation type="journal article" date="2010" name="BMC Genomics">
        <title>The complete genome of Zunongwangia profunda SM-A87 reveals its adaptation to the deep-sea environment and ecological role in sedimentary organic nitrogen degradation.</title>
        <authorList>
            <person name="Qin Q.L."/>
            <person name="Zhang X.Y."/>
            <person name="Wang X.M."/>
            <person name="Liu G.M."/>
            <person name="Chen X.L."/>
            <person name="Xie B.B."/>
            <person name="Dang H.Y."/>
            <person name="Zhou B.C."/>
            <person name="Yu J."/>
            <person name="Zhang Y.Z."/>
        </authorList>
    </citation>
    <scope>NUCLEOTIDE SEQUENCE [LARGE SCALE GENOMIC DNA]</scope>
    <source>
        <strain evidence="2">DSM 18752 / CCTCC AB 206139 / SM-A87</strain>
    </source>
</reference>
<proteinExistence type="predicted"/>
<accession>D5BJL9</accession>
<keyword evidence="2" id="KW-1185">Reference proteome</keyword>
<evidence type="ECO:0008006" key="3">
    <source>
        <dbReference type="Google" id="ProtNLM"/>
    </source>
</evidence>
<gene>
    <name evidence="1" type="ordered locus">ZPR_1349</name>
</gene>
<evidence type="ECO:0000313" key="1">
    <source>
        <dbReference type="EMBL" id="ADF51685.1"/>
    </source>
</evidence>